<dbReference type="InterPro" id="IPR010539">
    <property type="entry name" value="BaxI_1-like"/>
</dbReference>
<dbReference type="RefSeq" id="WP_202862499.1">
    <property type="nucleotide sequence ID" value="NZ_PVUE01000007.1"/>
</dbReference>
<comment type="caution">
    <text evidence="3">The sequence shown here is derived from an EMBL/GenBank/DDBJ whole genome shotgun (WGS) entry which is preliminary data.</text>
</comment>
<proteinExistence type="predicted"/>
<dbReference type="Proteomes" id="UP000237752">
    <property type="component" value="Unassembled WGS sequence"/>
</dbReference>
<evidence type="ECO:0000256" key="1">
    <source>
        <dbReference type="SAM" id="MobiDB-lite"/>
    </source>
</evidence>
<organism evidence="3 4">
    <name type="scientific">Antricoccus suffuscus</name>
    <dbReference type="NCBI Taxonomy" id="1629062"/>
    <lineage>
        <taxon>Bacteria</taxon>
        <taxon>Bacillati</taxon>
        <taxon>Actinomycetota</taxon>
        <taxon>Actinomycetes</taxon>
        <taxon>Geodermatophilales</taxon>
        <taxon>Antricoccaceae</taxon>
        <taxon>Antricoccus</taxon>
    </lineage>
</organism>
<feature type="transmembrane region" description="Helical" evidence="2">
    <location>
        <begin position="182"/>
        <end position="204"/>
    </location>
</feature>
<dbReference type="PANTHER" id="PTHR41282">
    <property type="entry name" value="CONSERVED TRANSMEMBRANE PROTEIN-RELATED"/>
    <property type="match status" value="1"/>
</dbReference>
<evidence type="ECO:0000313" key="4">
    <source>
        <dbReference type="Proteomes" id="UP000237752"/>
    </source>
</evidence>
<accession>A0A2T1A0B0</accession>
<feature type="compositionally biased region" description="Low complexity" evidence="1">
    <location>
        <begin position="42"/>
        <end position="73"/>
    </location>
</feature>
<name>A0A2T1A0B0_9ACTN</name>
<feature type="transmembrane region" description="Helical" evidence="2">
    <location>
        <begin position="127"/>
        <end position="146"/>
    </location>
</feature>
<feature type="transmembrane region" description="Helical" evidence="2">
    <location>
        <begin position="249"/>
        <end position="272"/>
    </location>
</feature>
<keyword evidence="2" id="KW-0472">Membrane</keyword>
<dbReference type="AlphaFoldDB" id="A0A2T1A0B0"/>
<evidence type="ECO:0000256" key="2">
    <source>
        <dbReference type="SAM" id="Phobius"/>
    </source>
</evidence>
<keyword evidence="2" id="KW-0812">Transmembrane</keyword>
<reference evidence="3 4" key="1">
    <citation type="submission" date="2018-03" db="EMBL/GenBank/DDBJ databases">
        <title>Genomic Encyclopedia of Archaeal and Bacterial Type Strains, Phase II (KMG-II): from individual species to whole genera.</title>
        <authorList>
            <person name="Goeker M."/>
        </authorList>
    </citation>
    <scope>NUCLEOTIDE SEQUENCE [LARGE SCALE GENOMIC DNA]</scope>
    <source>
        <strain evidence="3 4">DSM 100065</strain>
    </source>
</reference>
<feature type="transmembrane region" description="Helical" evidence="2">
    <location>
        <begin position="284"/>
        <end position="302"/>
    </location>
</feature>
<feature type="region of interest" description="Disordered" evidence="1">
    <location>
        <begin position="1"/>
        <end position="83"/>
    </location>
</feature>
<sequence length="313" mass="33277">MTNAALKHVVEGAKSQSPSASYQNWNVPGRPAGPGQPGGQYGQPDPQMGQPGMPYGQPGMQQMPGQPGYQPQYQPAPPQQKTSAAGYMTMDDVVIKTGISVATVVAAAIATWVIFGPTDINDSNGMGTVMGIAIGGAIIGFVLALVNSFKRTPSAPMVLLYCVAEGAFLGGISGVFEMMYPGIVIQAIIGTAGVFLGMLIVYRTGAIRVTPKFQRWLTAAVIGAVVLMLFNLGYYLFTGEMSLLRDGGPLAIGFSLLMIGIAAFTFLSDFDMADQAIRRGAPKNFAWGIAFGLIVSIVWLYIEILRLLSYFRD</sequence>
<gene>
    <name evidence="3" type="ORF">CLV47_10792</name>
</gene>
<feature type="transmembrane region" description="Helical" evidence="2">
    <location>
        <begin position="216"/>
        <end position="237"/>
    </location>
</feature>
<dbReference type="PANTHER" id="PTHR41282:SF1">
    <property type="entry name" value="CONSERVED TRANSMEMBRANE PROTEIN-RELATED"/>
    <property type="match status" value="1"/>
</dbReference>
<protein>
    <submittedName>
        <fullName evidence="3">Putative YccA/Bax inhibitor family protein</fullName>
    </submittedName>
</protein>
<evidence type="ECO:0000313" key="3">
    <source>
        <dbReference type="EMBL" id="PRZ41964.1"/>
    </source>
</evidence>
<dbReference type="EMBL" id="PVUE01000007">
    <property type="protein sequence ID" value="PRZ41964.1"/>
    <property type="molecule type" value="Genomic_DNA"/>
</dbReference>
<feature type="transmembrane region" description="Helical" evidence="2">
    <location>
        <begin position="93"/>
        <end position="115"/>
    </location>
</feature>
<dbReference type="Pfam" id="PF12811">
    <property type="entry name" value="BaxI_1"/>
    <property type="match status" value="1"/>
</dbReference>
<feature type="transmembrane region" description="Helical" evidence="2">
    <location>
        <begin position="158"/>
        <end position="176"/>
    </location>
</feature>
<keyword evidence="2" id="KW-1133">Transmembrane helix</keyword>
<feature type="compositionally biased region" description="Polar residues" evidence="1">
    <location>
        <begin position="14"/>
        <end position="26"/>
    </location>
</feature>
<keyword evidence="4" id="KW-1185">Reference proteome</keyword>